<sequence>MPKRRKFFYCENDSDILENEDIKLDWMFKLSIITDIINGMEYIHNSPIKSHGKLKSSNCVVDSRWVCKITDYGLWNWYEGDVNVDDIGEQEIYKATIAFIYSLLTSIIYSGRKIVSLVQKCEASPFRPSVMASDTQVSKPMEELMGICWHEDPKTRMPFKHIKVYVKNNNKVIKGSIMDNMLKMLEKYANNLEDLVETRTQELLEEKEKTNQLLYKLIPKSVAEKLKRGEIVYPEAFDAVTIFFSDIVGFTTIAARCSPMEVVDLLNGLYTLFDDIIDKFDVYKVETIGDAYMVVSGLPNRNGDKHAGEIATMSLTILSKLQHFEIKNLPDEKLMVRIGLHSGPVCAGIVGLTMPRYCLFGDTVNTASRMESNGKAQKIHISAQCKLALMKLGGYYMGERGEINIKVHYHDKKQKQTQKSDIMLIKFQFMKMI</sequence>
<keyword evidence="9 11" id="KW-0141">cGMP biosynthesis</keyword>
<keyword evidence="12" id="KW-0175">Coiled coil</keyword>
<keyword evidence="16" id="KW-1185">Reference proteome</keyword>
<dbReference type="Gene3D" id="6.10.250.780">
    <property type="match status" value="1"/>
</dbReference>
<dbReference type="Pfam" id="PF07714">
    <property type="entry name" value="PK_Tyr_Ser-Thr"/>
    <property type="match status" value="1"/>
</dbReference>
<dbReference type="EMBL" id="JARBDR010000440">
    <property type="protein sequence ID" value="KAJ8313089.1"/>
    <property type="molecule type" value="Genomic_DNA"/>
</dbReference>
<comment type="caution">
    <text evidence="15">The sequence shown here is derived from an EMBL/GenBank/DDBJ whole genome shotgun (WGS) entry which is preliminary data.</text>
</comment>
<dbReference type="Gene3D" id="1.10.510.10">
    <property type="entry name" value="Transferase(Phosphotransferase) domain 1"/>
    <property type="match status" value="1"/>
</dbReference>
<evidence type="ECO:0000256" key="3">
    <source>
        <dbReference type="ARBA" id="ARBA00022692"/>
    </source>
</evidence>
<evidence type="ECO:0000256" key="7">
    <source>
        <dbReference type="ARBA" id="ARBA00023136"/>
    </source>
</evidence>
<gene>
    <name evidence="15" type="ORF">KUTeg_010462</name>
</gene>
<evidence type="ECO:0000256" key="4">
    <source>
        <dbReference type="ARBA" id="ARBA00022729"/>
    </source>
</evidence>
<feature type="domain" description="Guanylate cyclase" evidence="14">
    <location>
        <begin position="241"/>
        <end position="371"/>
    </location>
</feature>
<keyword evidence="8 10" id="KW-0456">Lyase</keyword>
<dbReference type="CDD" id="cd07302">
    <property type="entry name" value="CHD"/>
    <property type="match status" value="1"/>
</dbReference>
<dbReference type="InterPro" id="IPR000719">
    <property type="entry name" value="Prot_kinase_dom"/>
</dbReference>
<dbReference type="PANTHER" id="PTHR11920">
    <property type="entry name" value="GUANYLYL CYCLASE"/>
    <property type="match status" value="1"/>
</dbReference>
<keyword evidence="3" id="KW-0812">Transmembrane</keyword>
<evidence type="ECO:0000256" key="11">
    <source>
        <dbReference type="RuleBase" id="RU003431"/>
    </source>
</evidence>
<dbReference type="PROSITE" id="PS00452">
    <property type="entry name" value="GUANYLATE_CYCLASE_1"/>
    <property type="match status" value="1"/>
</dbReference>
<dbReference type="Pfam" id="PF07701">
    <property type="entry name" value="HNOBA"/>
    <property type="match status" value="1"/>
</dbReference>
<evidence type="ECO:0000313" key="16">
    <source>
        <dbReference type="Proteomes" id="UP001217089"/>
    </source>
</evidence>
<dbReference type="InterPro" id="IPR029787">
    <property type="entry name" value="Nucleotide_cyclase"/>
</dbReference>
<evidence type="ECO:0000313" key="15">
    <source>
        <dbReference type="EMBL" id="KAJ8313089.1"/>
    </source>
</evidence>
<protein>
    <recommendedName>
        <fullName evidence="2 11">Guanylate cyclase</fullName>
        <ecNumber evidence="2 11">4.6.1.2</ecNumber>
    </recommendedName>
</protein>
<comment type="subcellular location">
    <subcellularLocation>
        <location evidence="1">Membrane</location>
        <topology evidence="1">Single-pass type I membrane protein</topology>
    </subcellularLocation>
</comment>
<evidence type="ECO:0000256" key="6">
    <source>
        <dbReference type="ARBA" id="ARBA00022989"/>
    </source>
</evidence>
<evidence type="ECO:0000256" key="12">
    <source>
        <dbReference type="SAM" id="Coils"/>
    </source>
</evidence>
<dbReference type="InterPro" id="IPR001245">
    <property type="entry name" value="Ser-Thr/Tyr_kinase_cat_dom"/>
</dbReference>
<keyword evidence="4" id="KW-0732">Signal</keyword>
<keyword evidence="5" id="KW-0547">Nucleotide-binding</keyword>
<organism evidence="15 16">
    <name type="scientific">Tegillarca granosa</name>
    <name type="common">Malaysian cockle</name>
    <name type="synonym">Anadara granosa</name>
    <dbReference type="NCBI Taxonomy" id="220873"/>
    <lineage>
        <taxon>Eukaryota</taxon>
        <taxon>Metazoa</taxon>
        <taxon>Spiralia</taxon>
        <taxon>Lophotrochozoa</taxon>
        <taxon>Mollusca</taxon>
        <taxon>Bivalvia</taxon>
        <taxon>Autobranchia</taxon>
        <taxon>Pteriomorphia</taxon>
        <taxon>Arcoida</taxon>
        <taxon>Arcoidea</taxon>
        <taxon>Arcidae</taxon>
        <taxon>Tegillarca</taxon>
    </lineage>
</organism>
<evidence type="ECO:0000256" key="8">
    <source>
        <dbReference type="ARBA" id="ARBA00023239"/>
    </source>
</evidence>
<dbReference type="PROSITE" id="PS50011">
    <property type="entry name" value="PROTEIN_KINASE_DOM"/>
    <property type="match status" value="1"/>
</dbReference>
<name>A0ABQ9F6S9_TEGGR</name>
<evidence type="ECO:0000256" key="9">
    <source>
        <dbReference type="ARBA" id="ARBA00023293"/>
    </source>
</evidence>
<dbReference type="Proteomes" id="UP001217089">
    <property type="component" value="Unassembled WGS sequence"/>
</dbReference>
<dbReference type="SUPFAM" id="SSF55073">
    <property type="entry name" value="Nucleotide cyclase"/>
    <property type="match status" value="1"/>
</dbReference>
<dbReference type="PANTHER" id="PTHR11920:SF335">
    <property type="entry name" value="GUANYLATE CYCLASE"/>
    <property type="match status" value="1"/>
</dbReference>
<evidence type="ECO:0000256" key="2">
    <source>
        <dbReference type="ARBA" id="ARBA00012202"/>
    </source>
</evidence>
<dbReference type="SMART" id="SM00044">
    <property type="entry name" value="CYCc"/>
    <property type="match status" value="1"/>
</dbReference>
<dbReference type="InterPro" id="IPR011645">
    <property type="entry name" value="HNOB_dom_associated"/>
</dbReference>
<feature type="domain" description="Protein kinase" evidence="13">
    <location>
        <begin position="1"/>
        <end position="218"/>
    </location>
</feature>
<dbReference type="InterPro" id="IPR018297">
    <property type="entry name" value="A/G_cyclase_CS"/>
</dbReference>
<evidence type="ECO:0000259" key="14">
    <source>
        <dbReference type="PROSITE" id="PS50125"/>
    </source>
</evidence>
<dbReference type="InterPro" id="IPR001054">
    <property type="entry name" value="A/G_cyclase"/>
</dbReference>
<dbReference type="Pfam" id="PF00211">
    <property type="entry name" value="Guanylate_cyc"/>
    <property type="match status" value="1"/>
</dbReference>
<dbReference type="EC" id="4.6.1.2" evidence="2 11"/>
<evidence type="ECO:0000256" key="10">
    <source>
        <dbReference type="RuleBase" id="RU000405"/>
    </source>
</evidence>
<evidence type="ECO:0000256" key="5">
    <source>
        <dbReference type="ARBA" id="ARBA00022741"/>
    </source>
</evidence>
<feature type="coiled-coil region" evidence="12">
    <location>
        <begin position="178"/>
        <end position="209"/>
    </location>
</feature>
<dbReference type="InterPro" id="IPR011009">
    <property type="entry name" value="Kinase-like_dom_sf"/>
</dbReference>
<evidence type="ECO:0000256" key="1">
    <source>
        <dbReference type="ARBA" id="ARBA00004479"/>
    </source>
</evidence>
<accession>A0ABQ9F6S9</accession>
<dbReference type="SUPFAM" id="SSF56112">
    <property type="entry name" value="Protein kinase-like (PK-like)"/>
    <property type="match status" value="1"/>
</dbReference>
<comment type="similarity">
    <text evidence="10">Belongs to the adenylyl cyclase class-4/guanylyl cyclase family.</text>
</comment>
<reference evidence="15 16" key="1">
    <citation type="submission" date="2022-12" db="EMBL/GenBank/DDBJ databases">
        <title>Chromosome-level genome of Tegillarca granosa.</title>
        <authorList>
            <person name="Kim J."/>
        </authorList>
    </citation>
    <scope>NUCLEOTIDE SEQUENCE [LARGE SCALE GENOMIC DNA]</scope>
    <source>
        <strain evidence="15">Teg-2019</strain>
        <tissue evidence="15">Adductor muscle</tissue>
    </source>
</reference>
<dbReference type="InterPro" id="IPR050401">
    <property type="entry name" value="Cyclic_nucleotide_synthase"/>
</dbReference>
<proteinExistence type="inferred from homology"/>
<evidence type="ECO:0000259" key="13">
    <source>
        <dbReference type="PROSITE" id="PS50011"/>
    </source>
</evidence>
<keyword evidence="7" id="KW-0472">Membrane</keyword>
<dbReference type="Gene3D" id="3.30.70.1230">
    <property type="entry name" value="Nucleotide cyclase"/>
    <property type="match status" value="1"/>
</dbReference>
<keyword evidence="6" id="KW-1133">Transmembrane helix</keyword>
<dbReference type="PROSITE" id="PS50125">
    <property type="entry name" value="GUANYLATE_CYCLASE_2"/>
    <property type="match status" value="1"/>
</dbReference>
<comment type="catalytic activity">
    <reaction evidence="11">
        <text>GTP = 3',5'-cyclic GMP + diphosphate</text>
        <dbReference type="Rhea" id="RHEA:13665"/>
        <dbReference type="ChEBI" id="CHEBI:33019"/>
        <dbReference type="ChEBI" id="CHEBI:37565"/>
        <dbReference type="ChEBI" id="CHEBI:57746"/>
        <dbReference type="EC" id="4.6.1.2"/>
    </reaction>
</comment>